<dbReference type="PANTHER" id="PTHR15598:SF5">
    <property type="entry name" value="ENHANCER OF MRNA-DECAPPING PROTEIN 4"/>
    <property type="match status" value="1"/>
</dbReference>
<dbReference type="OrthoDB" id="21128at2759"/>
<evidence type="ECO:0000313" key="8">
    <source>
        <dbReference type="EMBL" id="KAF2225209.1"/>
    </source>
</evidence>
<reference evidence="9" key="1">
    <citation type="journal article" date="2020" name="Stud. Mycol.">
        <title>101 Dothideomycetes genomes: A test case for predicting lifestyles and emergence of pathogens.</title>
        <authorList>
            <person name="Haridas S."/>
            <person name="Albert R."/>
            <person name="Binder M."/>
            <person name="Bloem J."/>
            <person name="LaButti K."/>
            <person name="Salamov A."/>
            <person name="Andreopoulos B."/>
            <person name="Baker S."/>
            <person name="Barry K."/>
            <person name="Bills G."/>
            <person name="Bluhm B."/>
            <person name="Cannon C."/>
            <person name="Castanera R."/>
            <person name="Culley D."/>
            <person name="Daum C."/>
            <person name="Ezra D."/>
            <person name="Gonzalez J."/>
            <person name="Henrissat B."/>
            <person name="Kuo A."/>
            <person name="Liang C."/>
            <person name="Lipzen A."/>
            <person name="Lutzoni F."/>
            <person name="Magnuson J."/>
            <person name="Mondo S."/>
            <person name="Nolan M."/>
            <person name="Ohm R."/>
            <person name="Pangilinan J."/>
            <person name="Park H.-J."/>
            <person name="Ramirez L."/>
            <person name="Alfaro M."/>
            <person name="Sun H."/>
            <person name="Tritt A."/>
            <person name="Yoshinaga Y."/>
            <person name="Zwiers L.-H."/>
            <person name="Turgeon B."/>
            <person name="Goodwin S."/>
            <person name="Spatafora J."/>
            <person name="Crous P."/>
            <person name="Grigoriev I."/>
        </authorList>
    </citation>
    <scope>NUCLEOTIDE SEQUENCE [LARGE SCALE GENOMIC DNA]</scope>
    <source>
        <strain evidence="9">CECT 20119</strain>
    </source>
</reference>
<dbReference type="Pfam" id="PF24106">
    <property type="entry name" value="Beta-prop_EDC4L"/>
    <property type="match status" value="1"/>
</dbReference>
<keyword evidence="9" id="KW-1185">Reference proteome</keyword>
<proteinExistence type="inferred from homology"/>
<protein>
    <recommendedName>
        <fullName evidence="7">EDC4-like protein pdc1 beta-propeller domain-containing protein</fullName>
    </recommendedName>
</protein>
<evidence type="ECO:0000256" key="1">
    <source>
        <dbReference type="ARBA" id="ARBA00004201"/>
    </source>
</evidence>
<feature type="region of interest" description="Disordered" evidence="6">
    <location>
        <begin position="1116"/>
        <end position="1143"/>
    </location>
</feature>
<accession>A0A6A6GHW3</accession>
<dbReference type="InterPro" id="IPR015943">
    <property type="entry name" value="WD40/YVTN_repeat-like_dom_sf"/>
</dbReference>
<dbReference type="GO" id="GO:0000932">
    <property type="term" value="C:P-body"/>
    <property type="evidence" value="ECO:0007669"/>
    <property type="project" value="UniProtKB-SubCell"/>
</dbReference>
<sequence>MADLQELFSRLKSSSSANQQNSQSSQSSLPPFSHLQAGYQQPSVSSPIFSPPIHTPNPAGSGILSPKLQTPSQDAKAANLLNLLRFNGQSQQPSALNDLQNVANTSKSMDTPSHAGGLAPQAELPSRGATSPASNPQSFLLNLLNQPRKASEQPSTPLEAPQPTPLGTGKPELVNNLAEQSLAFNDESKKPASREATPVRVFGSAKSRETTPFEIPSGQKGNGMFTYVNPFESLSASTPKKSTPKPEAAPQVPSVAATAATAPVQPQVPQEPSSSKKQKVKDDIPETAPAPAAPSIPAIKQEDTVPDSWQTATDSAGVVQVFNFPMKPFVSIKFRPRPAGTAFRSDIIMDIVRLKKDFDQIDRTLATATETHIAYAMSKSGGFRVIRQDSGRDKQVFKNSQERTFHIQIRDSREKSPADTILATGVNGSVFWTKVDASLDDKWEDQNLEAKGFILPAVNAQEENTSGSPVKTRTKMSNRHSDIFAISRGKSIHIITPEIAGSAKYADAKTRIVNIEKYYQERNLKITTGKACKDFTFSEDDSTIASLDKAGRIRFWDMKDISEAARNGKKVNIELKNPLLTFTATLASEKISPTSIMFLDKERPCVKGVALRYLLVGFKQNHLLQLWDLGLGRPVQELHFPHDSDADAICSIDYHPKTGIIALAHPTRNSVFFIHLSAPRYTVPNMDQATYVSKLANEDPLPKPEATAIMSGVREISFGAKGQLRSIDMLNNPAASEAEKEETLFELYAMHSTGVTCVSIKKADLGWGPDNKILSAVDAEEADLISVSPMPDPNSAPTVVDTPAKTKLTPKEETVKRAVSPQPKTKVTPPEPTIEVIKQSIEIPAPTTLAVDPPILTPESYVVAAPRPASMSLPEAVIPEQKPSPVEKQTSLPDRAKKSLPNGDSIGPDSAAQISRLITSELETLYKRIEDNRRVQDIAASTRQQGVLELISTTLTDNVERSLASIVSTSIHQEVLPAVTDVFAAMAERRLAEHLHESVGTVVPREVRQALPSALATALRDPETTKLMAGPISAELSQKVLATMEGVVRKTIAPTISQTITASVQRAVSDSEARFSSQRADNDAKFDRLANLIFGLSETLQRVTTSQAALQDQVSSLQRQLENTRQSSRPSTASATRAPIPVPQDPELEEITELMQAQIFEDATIKWLQSPRQALLFDQLFVRVNPQYLQKLSPLVKLSVSAAVSTSFEQNVEERLNWLDHILSSTDLQDQEIVQVAPKIMNVLLSRIQGAYMMFAEKDVNDPILRKFSGLSKRIGEMGRAV</sequence>
<organism evidence="8 9">
    <name type="scientific">Elsinoe ampelina</name>
    <dbReference type="NCBI Taxonomy" id="302913"/>
    <lineage>
        <taxon>Eukaryota</taxon>
        <taxon>Fungi</taxon>
        <taxon>Dikarya</taxon>
        <taxon>Ascomycota</taxon>
        <taxon>Pezizomycotina</taxon>
        <taxon>Dothideomycetes</taxon>
        <taxon>Dothideomycetidae</taxon>
        <taxon>Myriangiales</taxon>
        <taxon>Elsinoaceae</taxon>
        <taxon>Elsinoe</taxon>
    </lineage>
</organism>
<feature type="compositionally biased region" description="Low complexity" evidence="6">
    <location>
        <begin position="248"/>
        <end position="275"/>
    </location>
</feature>
<feature type="region of interest" description="Disordered" evidence="6">
    <location>
        <begin position="1"/>
        <end position="73"/>
    </location>
</feature>
<feature type="region of interest" description="Disordered" evidence="6">
    <location>
        <begin position="878"/>
        <end position="911"/>
    </location>
</feature>
<dbReference type="PANTHER" id="PTHR15598">
    <property type="entry name" value="ENHANCER OF MRNA-DECAPPING PROTEIN 4"/>
    <property type="match status" value="1"/>
</dbReference>
<dbReference type="EMBL" id="ML992504">
    <property type="protein sequence ID" value="KAF2225209.1"/>
    <property type="molecule type" value="Genomic_DNA"/>
</dbReference>
<dbReference type="InterPro" id="IPR036322">
    <property type="entry name" value="WD40_repeat_dom_sf"/>
</dbReference>
<evidence type="ECO:0000313" key="9">
    <source>
        <dbReference type="Proteomes" id="UP000799538"/>
    </source>
</evidence>
<evidence type="ECO:0000256" key="2">
    <source>
        <dbReference type="ARBA" id="ARBA00009639"/>
    </source>
</evidence>
<evidence type="ECO:0000256" key="6">
    <source>
        <dbReference type="SAM" id="MobiDB-lite"/>
    </source>
</evidence>
<feature type="region of interest" description="Disordered" evidence="6">
    <location>
        <begin position="185"/>
        <end position="223"/>
    </location>
</feature>
<dbReference type="Proteomes" id="UP000799538">
    <property type="component" value="Unassembled WGS sequence"/>
</dbReference>
<comment type="similarity">
    <text evidence="2">Belongs to the WD repeat EDC4 family.</text>
</comment>
<dbReference type="Gene3D" id="2.130.10.10">
    <property type="entry name" value="YVTN repeat-like/Quinoprotein amine dehydrogenase"/>
    <property type="match status" value="1"/>
</dbReference>
<evidence type="ECO:0000259" key="7">
    <source>
        <dbReference type="Pfam" id="PF24106"/>
    </source>
</evidence>
<dbReference type="SUPFAM" id="SSF50978">
    <property type="entry name" value="WD40 repeat-like"/>
    <property type="match status" value="1"/>
</dbReference>
<dbReference type="InterPro" id="IPR045152">
    <property type="entry name" value="EDC4-like"/>
</dbReference>
<keyword evidence="3" id="KW-0963">Cytoplasm</keyword>
<keyword evidence="5" id="KW-0677">Repeat</keyword>
<gene>
    <name evidence="8" type="ORF">BDZ85DRAFT_90234</name>
</gene>
<feature type="domain" description="EDC4-like protein pdc1 beta-propeller" evidence="7">
    <location>
        <begin position="339"/>
        <end position="677"/>
    </location>
</feature>
<feature type="compositionally biased region" description="Low complexity" evidence="6">
    <location>
        <begin position="286"/>
        <end position="299"/>
    </location>
</feature>
<name>A0A6A6GHW3_9PEZI</name>
<comment type="subcellular location">
    <subcellularLocation>
        <location evidence="1">Cytoplasm</location>
        <location evidence="1">P-body</location>
    </subcellularLocation>
</comment>
<keyword evidence="4" id="KW-0853">WD repeat</keyword>
<evidence type="ECO:0000256" key="4">
    <source>
        <dbReference type="ARBA" id="ARBA00022574"/>
    </source>
</evidence>
<dbReference type="GO" id="GO:0031087">
    <property type="term" value="P:deadenylation-independent decapping of nuclear-transcribed mRNA"/>
    <property type="evidence" value="ECO:0007669"/>
    <property type="project" value="InterPro"/>
</dbReference>
<feature type="compositionally biased region" description="Low complexity" evidence="6">
    <location>
        <begin position="13"/>
        <end position="28"/>
    </location>
</feature>
<dbReference type="InterPro" id="IPR055393">
    <property type="entry name" value="Beta-prop_EDC4L"/>
</dbReference>
<feature type="region of interest" description="Disordered" evidence="6">
    <location>
        <begin position="235"/>
        <end position="299"/>
    </location>
</feature>
<evidence type="ECO:0000256" key="3">
    <source>
        <dbReference type="ARBA" id="ARBA00022490"/>
    </source>
</evidence>
<evidence type="ECO:0000256" key="5">
    <source>
        <dbReference type="ARBA" id="ARBA00022737"/>
    </source>
</evidence>
<feature type="compositionally biased region" description="Low complexity" evidence="6">
    <location>
        <begin position="1124"/>
        <end position="1139"/>
    </location>
</feature>
<feature type="compositionally biased region" description="Polar residues" evidence="6">
    <location>
        <begin position="128"/>
        <end position="145"/>
    </location>
</feature>
<feature type="region of interest" description="Disordered" evidence="6">
    <location>
        <begin position="105"/>
        <end position="172"/>
    </location>
</feature>